<evidence type="ECO:0000313" key="2">
    <source>
        <dbReference type="Proteomes" id="UP001460270"/>
    </source>
</evidence>
<dbReference type="Proteomes" id="UP001460270">
    <property type="component" value="Unassembled WGS sequence"/>
</dbReference>
<accession>A0AAW0N8C7</accession>
<organism evidence="1 2">
    <name type="scientific">Mugilogobius chulae</name>
    <name type="common">yellowstripe goby</name>
    <dbReference type="NCBI Taxonomy" id="88201"/>
    <lineage>
        <taxon>Eukaryota</taxon>
        <taxon>Metazoa</taxon>
        <taxon>Chordata</taxon>
        <taxon>Craniata</taxon>
        <taxon>Vertebrata</taxon>
        <taxon>Euteleostomi</taxon>
        <taxon>Actinopterygii</taxon>
        <taxon>Neopterygii</taxon>
        <taxon>Teleostei</taxon>
        <taxon>Neoteleostei</taxon>
        <taxon>Acanthomorphata</taxon>
        <taxon>Gobiaria</taxon>
        <taxon>Gobiiformes</taxon>
        <taxon>Gobioidei</taxon>
        <taxon>Gobiidae</taxon>
        <taxon>Gobionellinae</taxon>
        <taxon>Mugilogobius</taxon>
    </lineage>
</organism>
<keyword evidence="2" id="KW-1185">Reference proteome</keyword>
<dbReference type="AlphaFoldDB" id="A0AAW0N8C7"/>
<reference evidence="2" key="1">
    <citation type="submission" date="2024-04" db="EMBL/GenBank/DDBJ databases">
        <title>Salinicola lusitanus LLJ914,a marine bacterium isolated from the Okinawa Trough.</title>
        <authorList>
            <person name="Li J."/>
        </authorList>
    </citation>
    <scope>NUCLEOTIDE SEQUENCE [LARGE SCALE GENOMIC DNA]</scope>
</reference>
<comment type="caution">
    <text evidence="1">The sequence shown here is derived from an EMBL/GenBank/DDBJ whole genome shotgun (WGS) entry which is preliminary data.</text>
</comment>
<sequence>MDQQSVFSKSRPDCVLVFSDWTPESSLHRDETGNTRTNHMIPALPPVSCTSSCVLLEALQLHFLLRPAGGAVVSKLLCLLLLLLDFLSLPPKKRFSVTLGLASHQRLRGLLHGALYLPLETLHNSLSLKQVDEFLHRVCKTGLNSETLD</sequence>
<gene>
    <name evidence="1" type="ORF">WMY93_022925</name>
</gene>
<proteinExistence type="predicted"/>
<protein>
    <submittedName>
        <fullName evidence="1">Uncharacterized protein</fullName>
    </submittedName>
</protein>
<evidence type="ECO:0000313" key="1">
    <source>
        <dbReference type="EMBL" id="KAK7890962.1"/>
    </source>
</evidence>
<dbReference type="EMBL" id="JBBPFD010000017">
    <property type="protein sequence ID" value="KAK7890962.1"/>
    <property type="molecule type" value="Genomic_DNA"/>
</dbReference>
<name>A0AAW0N8C7_9GOBI</name>